<reference evidence="1 2" key="2">
    <citation type="journal article" date="2021" name="Genomics">
        <title>High-quality reference genome for Clonorchis sinensis.</title>
        <authorList>
            <person name="Young N.D."/>
            <person name="Stroehlein A.J."/>
            <person name="Kinkar L."/>
            <person name="Wang T."/>
            <person name="Sohn W.M."/>
            <person name="Chang B.C.H."/>
            <person name="Kaur P."/>
            <person name="Weisz D."/>
            <person name="Dudchenko O."/>
            <person name="Aiden E.L."/>
            <person name="Korhonen P.K."/>
            <person name="Gasser R.B."/>
        </authorList>
    </citation>
    <scope>NUCLEOTIDE SEQUENCE [LARGE SCALE GENOMIC DNA]</scope>
    <source>
        <strain evidence="1">Cs-k2</strain>
    </source>
</reference>
<dbReference type="AlphaFoldDB" id="A0A3R7CDE2"/>
<comment type="caution">
    <text evidence="1">The sequence shown here is derived from an EMBL/GenBank/DDBJ whole genome shotgun (WGS) entry which is preliminary data.</text>
</comment>
<dbReference type="EMBL" id="NIRI02000056">
    <property type="protein sequence ID" value="KAG5442843.1"/>
    <property type="molecule type" value="Genomic_DNA"/>
</dbReference>
<gene>
    <name evidence="1" type="ORF">CSKR_112829</name>
</gene>
<protein>
    <submittedName>
        <fullName evidence="1">Uncharacterized protein</fullName>
    </submittedName>
</protein>
<name>A0A3R7CDE2_CLOSI</name>
<evidence type="ECO:0000313" key="1">
    <source>
        <dbReference type="EMBL" id="KAG5442843.1"/>
    </source>
</evidence>
<organism evidence="1 2">
    <name type="scientific">Clonorchis sinensis</name>
    <name type="common">Chinese liver fluke</name>
    <dbReference type="NCBI Taxonomy" id="79923"/>
    <lineage>
        <taxon>Eukaryota</taxon>
        <taxon>Metazoa</taxon>
        <taxon>Spiralia</taxon>
        <taxon>Lophotrochozoa</taxon>
        <taxon>Platyhelminthes</taxon>
        <taxon>Trematoda</taxon>
        <taxon>Digenea</taxon>
        <taxon>Opisthorchiida</taxon>
        <taxon>Opisthorchiata</taxon>
        <taxon>Opisthorchiidae</taxon>
        <taxon>Clonorchis</taxon>
    </lineage>
</organism>
<proteinExistence type="predicted"/>
<dbReference type="Proteomes" id="UP000286415">
    <property type="component" value="Unassembled WGS sequence"/>
</dbReference>
<dbReference type="InParanoid" id="A0A3R7CDE2"/>
<accession>A0A3R7CDE2</accession>
<evidence type="ECO:0000313" key="2">
    <source>
        <dbReference type="Proteomes" id="UP000286415"/>
    </source>
</evidence>
<keyword evidence="2" id="KW-1185">Reference proteome</keyword>
<sequence length="91" mass="10550">MRRVIVGLNRLSEQQTEIPHKILRRDGSEREFTDRKVRVSNPTSDSRLPLSRFRQPGSILAFVLPWSGMAARPRKDVTAERFFILVLCITE</sequence>
<reference evidence="1 2" key="1">
    <citation type="journal article" date="2018" name="Biotechnol. Adv.">
        <title>Improved genomic resources and new bioinformatic workflow for the carcinogenic parasite Clonorchis sinensis: Biotechnological implications.</title>
        <authorList>
            <person name="Wang D."/>
            <person name="Korhonen P.K."/>
            <person name="Gasser R.B."/>
            <person name="Young N.D."/>
        </authorList>
    </citation>
    <scope>NUCLEOTIDE SEQUENCE [LARGE SCALE GENOMIC DNA]</scope>
    <source>
        <strain evidence="1">Cs-k2</strain>
    </source>
</reference>